<dbReference type="Proteomes" id="UP000531581">
    <property type="component" value="Unassembled WGS sequence"/>
</dbReference>
<evidence type="ECO:0000256" key="2">
    <source>
        <dbReference type="ARBA" id="ARBA00022475"/>
    </source>
</evidence>
<feature type="transmembrane region" description="Helical" evidence="6">
    <location>
        <begin position="12"/>
        <end position="29"/>
    </location>
</feature>
<proteinExistence type="predicted"/>
<keyword evidence="4 6" id="KW-1133">Transmembrane helix</keyword>
<dbReference type="PANTHER" id="PTHR33529:SF6">
    <property type="entry name" value="YJGP_YJGQ FAMILY PERMEASE"/>
    <property type="match status" value="1"/>
</dbReference>
<evidence type="ECO:0000313" key="9">
    <source>
        <dbReference type="Proteomes" id="UP000531581"/>
    </source>
</evidence>
<keyword evidence="2" id="KW-1003">Cell membrane</keyword>
<evidence type="ECO:0000313" key="8">
    <source>
        <dbReference type="EMBL" id="NVP32819.1"/>
    </source>
</evidence>
<evidence type="ECO:0000256" key="5">
    <source>
        <dbReference type="ARBA" id="ARBA00023136"/>
    </source>
</evidence>
<comment type="caution">
    <text evidence="8">The sequence shown here is derived from an EMBL/GenBank/DDBJ whole genome shotgun (WGS) entry which is preliminary data.</text>
</comment>
<keyword evidence="5 6" id="KW-0472">Membrane</keyword>
<feature type="transmembrane region" description="Helical" evidence="6">
    <location>
        <begin position="330"/>
        <end position="348"/>
    </location>
</feature>
<name>A0A7Y7USB6_9SPHN</name>
<organism evidence="8 9">
    <name type="scientific">Sphingomonas sanguinis</name>
    <dbReference type="NCBI Taxonomy" id="33051"/>
    <lineage>
        <taxon>Bacteria</taxon>
        <taxon>Pseudomonadati</taxon>
        <taxon>Pseudomonadota</taxon>
        <taxon>Alphaproteobacteria</taxon>
        <taxon>Sphingomonadales</taxon>
        <taxon>Sphingomonadaceae</taxon>
        <taxon>Sphingomonas</taxon>
    </lineage>
</organism>
<dbReference type="AlphaFoldDB" id="A0A7Y7USB6"/>
<protein>
    <submittedName>
        <fullName evidence="8">LptF/LptG family permease</fullName>
    </submittedName>
</protein>
<dbReference type="InterPro" id="IPR005495">
    <property type="entry name" value="LptG/LptF_permease"/>
</dbReference>
<dbReference type="Pfam" id="PF03739">
    <property type="entry name" value="LptF_LptG"/>
    <property type="match status" value="1"/>
</dbReference>
<feature type="transmembrane region" description="Helical" evidence="6">
    <location>
        <begin position="300"/>
        <end position="318"/>
    </location>
</feature>
<gene>
    <name evidence="7" type="ORF">HKX05_00880</name>
    <name evidence="8" type="ORF">HLV41_17420</name>
</gene>
<evidence type="ECO:0000313" key="10">
    <source>
        <dbReference type="Proteomes" id="UP000557656"/>
    </source>
</evidence>
<dbReference type="PANTHER" id="PTHR33529">
    <property type="entry name" value="SLR0882 PROTEIN-RELATED"/>
    <property type="match status" value="1"/>
</dbReference>
<dbReference type="EMBL" id="JABEOV010000004">
    <property type="protein sequence ID" value="NNG51906.1"/>
    <property type="molecule type" value="Genomic_DNA"/>
</dbReference>
<sequence>MKLIDRYIFAQTWRNFAAICGIIVALLLLENLSRLLHLLENVEEPISLLLQFLLALVPEYLGLGILVAIFLSTALAVRSLSLAGEWQILAATGVSPTRLLLIPMMFGAVGATAETAINFHYRPVGERRLDQLLDEVRLGRHGVGATIRSIVSFPNGVTVTIDGHDRATGMLTGVFVAMPEVTLTAPRARATHDGFGTIVLRLENGRGLTRRRDGFNVLSFRNLTVRIATTNEKTSTVSLPALDRLPLDEIVELAMRETSKSQTSMPALASIASRLTYSLMALVVPILGLALGSPPMRGRSGAGLVLGILMIVGFVRAASFVESSSLQRPVFASGVLMLLIGGAAGLLWRLEIRSGPGFVDRLIDRQLVSPLLYLAKGKARTTLTV</sequence>
<dbReference type="Proteomes" id="UP000557656">
    <property type="component" value="Unassembled WGS sequence"/>
</dbReference>
<evidence type="ECO:0000256" key="3">
    <source>
        <dbReference type="ARBA" id="ARBA00022692"/>
    </source>
</evidence>
<dbReference type="GO" id="GO:0015920">
    <property type="term" value="P:lipopolysaccharide transport"/>
    <property type="evidence" value="ECO:0007669"/>
    <property type="project" value="TreeGrafter"/>
</dbReference>
<dbReference type="RefSeq" id="WP_170172115.1">
    <property type="nucleotide sequence ID" value="NZ_JABEOV010000004.1"/>
</dbReference>
<keyword evidence="3 6" id="KW-0812">Transmembrane</keyword>
<evidence type="ECO:0000256" key="4">
    <source>
        <dbReference type="ARBA" id="ARBA00022989"/>
    </source>
</evidence>
<keyword evidence="10" id="KW-1185">Reference proteome</keyword>
<dbReference type="EMBL" id="JABYQV010000019">
    <property type="protein sequence ID" value="NVP32819.1"/>
    <property type="molecule type" value="Genomic_DNA"/>
</dbReference>
<accession>A0A7Y7USB6</accession>
<evidence type="ECO:0000256" key="6">
    <source>
        <dbReference type="SAM" id="Phobius"/>
    </source>
</evidence>
<reference evidence="9 10" key="1">
    <citation type="submission" date="2020-05" db="EMBL/GenBank/DDBJ databases">
        <title>Draft Genome Sequences of Sphingomonas sp. Isolated from the International Space Station.</title>
        <authorList>
            <person name="Bijlani S."/>
            <person name="Singh N.K."/>
            <person name="Mason C.E."/>
            <person name="Wang C.C."/>
            <person name="Venkateswaran K."/>
        </authorList>
    </citation>
    <scope>NUCLEOTIDE SEQUENCE [LARGE SCALE GENOMIC DNA]</scope>
    <source>
        <strain evidence="7 10">IIF7SW-B5</strain>
        <strain evidence="8">ISS-IIF7SWP</strain>
    </source>
</reference>
<evidence type="ECO:0000256" key="1">
    <source>
        <dbReference type="ARBA" id="ARBA00004651"/>
    </source>
</evidence>
<evidence type="ECO:0000313" key="7">
    <source>
        <dbReference type="EMBL" id="NNG51906.1"/>
    </source>
</evidence>
<feature type="transmembrane region" description="Helical" evidence="6">
    <location>
        <begin position="49"/>
        <end position="71"/>
    </location>
</feature>
<comment type="subcellular location">
    <subcellularLocation>
        <location evidence="1">Cell membrane</location>
        <topology evidence="1">Multi-pass membrane protein</topology>
    </subcellularLocation>
</comment>
<dbReference type="GO" id="GO:0043190">
    <property type="term" value="C:ATP-binding cassette (ABC) transporter complex"/>
    <property type="evidence" value="ECO:0007669"/>
    <property type="project" value="TreeGrafter"/>
</dbReference>
<feature type="transmembrane region" description="Helical" evidence="6">
    <location>
        <begin position="275"/>
        <end position="294"/>
    </location>
</feature>